<dbReference type="AlphaFoldDB" id="S9TZS4"/>
<keyword evidence="8" id="KW-1185">Reference proteome</keyword>
<evidence type="ECO:0000256" key="2">
    <source>
        <dbReference type="ARBA" id="ARBA00022692"/>
    </source>
</evidence>
<comment type="subcellular location">
    <subcellularLocation>
        <location evidence="1">Membrane</location>
        <topology evidence="1">Multi-pass membrane protein</topology>
    </subcellularLocation>
</comment>
<dbReference type="EMBL" id="ATMH01008327">
    <property type="protein sequence ID" value="EPY22143.1"/>
    <property type="molecule type" value="Genomic_DNA"/>
</dbReference>
<gene>
    <name evidence="7" type="ORF">STCU_08327</name>
</gene>
<dbReference type="PANTHER" id="PTHR14856">
    <property type="entry name" value="PQ-LOOP REPEAT-CONTAINING PROTEIN 1-LIKE PROTEIN"/>
    <property type="match status" value="1"/>
</dbReference>
<proteinExistence type="predicted"/>
<feature type="compositionally biased region" description="Low complexity" evidence="5">
    <location>
        <begin position="147"/>
        <end position="163"/>
    </location>
</feature>
<dbReference type="GO" id="GO:0005802">
    <property type="term" value="C:trans-Golgi network"/>
    <property type="evidence" value="ECO:0007669"/>
    <property type="project" value="TreeGrafter"/>
</dbReference>
<protein>
    <submittedName>
        <fullName evidence="7">Uncharacterized protein</fullName>
    </submittedName>
</protein>
<dbReference type="OrthoDB" id="292213at2759"/>
<reference evidence="7 8" key="1">
    <citation type="journal article" date="2013" name="PLoS ONE">
        <title>Predicting the Proteins of Angomonas deanei, Strigomonas culicis and Their Respective Endosymbionts Reveals New Aspects of the Trypanosomatidae Family.</title>
        <authorList>
            <person name="Motta M.C."/>
            <person name="Martins A.C."/>
            <person name="de Souza S.S."/>
            <person name="Catta-Preta C.M."/>
            <person name="Silva R."/>
            <person name="Klein C.C."/>
            <person name="de Almeida L.G."/>
            <person name="de Lima Cunha O."/>
            <person name="Ciapina L.P."/>
            <person name="Brocchi M."/>
            <person name="Colabardini A.C."/>
            <person name="de Araujo Lima B."/>
            <person name="Machado C.R."/>
            <person name="de Almeida Soares C.M."/>
            <person name="Probst C.M."/>
            <person name="de Menezes C.B."/>
            <person name="Thompson C.E."/>
            <person name="Bartholomeu D.C."/>
            <person name="Gradia D.F."/>
            <person name="Pavoni D.P."/>
            <person name="Grisard E.C."/>
            <person name="Fantinatti-Garboggini F."/>
            <person name="Marchini F.K."/>
            <person name="Rodrigues-Luiz G.F."/>
            <person name="Wagner G."/>
            <person name="Goldman G.H."/>
            <person name="Fietto J.L."/>
            <person name="Elias M.C."/>
            <person name="Goldman M.H."/>
            <person name="Sagot M.F."/>
            <person name="Pereira M."/>
            <person name="Stoco P.H."/>
            <person name="de Mendonca-Neto R.P."/>
            <person name="Teixeira S.M."/>
            <person name="Maciel T.E."/>
            <person name="de Oliveira Mendes T.A."/>
            <person name="Urmenyi T.P."/>
            <person name="de Souza W."/>
            <person name="Schenkman S."/>
            <person name="de Vasconcelos A.T."/>
        </authorList>
    </citation>
    <scope>NUCLEOTIDE SEQUENCE [LARGE SCALE GENOMIC DNA]</scope>
</reference>
<keyword evidence="4 6" id="KW-0472">Membrane</keyword>
<dbReference type="PANTHER" id="PTHR14856:SF9">
    <property type="entry name" value="PQ-LOOP REPEAT-CONTAINING PROTEIN 1"/>
    <property type="match status" value="1"/>
</dbReference>
<dbReference type="InterPro" id="IPR052241">
    <property type="entry name" value="SLC66/Scramblase_ANY1"/>
</dbReference>
<evidence type="ECO:0000256" key="1">
    <source>
        <dbReference type="ARBA" id="ARBA00004141"/>
    </source>
</evidence>
<evidence type="ECO:0000313" key="7">
    <source>
        <dbReference type="EMBL" id="EPY22143.1"/>
    </source>
</evidence>
<keyword evidence="3 6" id="KW-1133">Transmembrane helix</keyword>
<feature type="region of interest" description="Disordered" evidence="5">
    <location>
        <begin position="130"/>
        <end position="170"/>
    </location>
</feature>
<evidence type="ECO:0000256" key="3">
    <source>
        <dbReference type="ARBA" id="ARBA00022989"/>
    </source>
</evidence>
<dbReference type="Gene3D" id="1.20.1280.290">
    <property type="match status" value="1"/>
</dbReference>
<sequence length="459" mass="50470">MLGPHLGYVFQYFEIQSYFAAVRHQLGLLAAPRAPTPEVPHDMDHTHASAPAPPHRAGLLQALRRQVEAFSPFVSLILLTSNTTRIFYYLGHRFRNVLLLQSLFAVAVHLLLLCKVLTVYRFLRESGVDGPRAGDEDAAGAGDGDGAEPPADPTVDGPDAAVVDPPPDGPRGSVHVGVEDSIAVEAHEASAWQALRQKVFQLEDSLTNRFIGVDALSFTGRYVCCTLALGAPYVVLLVRVLGAAAVFHNAAHTSTAHTTWRRVATVLVEVVGYAALGIEAALVIPQIIRNEKRKNTKGLHLFLIFSWFIGDAIKVIYYIIDKQPKPFIFCGIFQFCLDFVVLYQYYRYPRGDGTSADAPPHHRADSLVVALPSPSDDQRFDLLVPATLRVDDTAVLDGTEKEATHMDPSQKSSVDHPHQEHRTERPAPHQAEALTAHRPHVGSHSSSNLHSRTRKEKIN</sequence>
<dbReference type="GO" id="GO:0005829">
    <property type="term" value="C:cytosol"/>
    <property type="evidence" value="ECO:0007669"/>
    <property type="project" value="GOC"/>
</dbReference>
<feature type="compositionally biased region" description="Basic and acidic residues" evidence="5">
    <location>
        <begin position="413"/>
        <end position="427"/>
    </location>
</feature>
<evidence type="ECO:0000313" key="8">
    <source>
        <dbReference type="Proteomes" id="UP000015354"/>
    </source>
</evidence>
<keyword evidence="2 6" id="KW-0812">Transmembrane</keyword>
<feature type="transmembrane region" description="Helical" evidence="6">
    <location>
        <begin position="102"/>
        <end position="123"/>
    </location>
</feature>
<organism evidence="7 8">
    <name type="scientific">Strigomonas culicis</name>
    <dbReference type="NCBI Taxonomy" id="28005"/>
    <lineage>
        <taxon>Eukaryota</taxon>
        <taxon>Discoba</taxon>
        <taxon>Euglenozoa</taxon>
        <taxon>Kinetoplastea</taxon>
        <taxon>Metakinetoplastina</taxon>
        <taxon>Trypanosomatida</taxon>
        <taxon>Trypanosomatidae</taxon>
        <taxon>Strigomonadinae</taxon>
        <taxon>Strigomonas</taxon>
    </lineage>
</organism>
<feature type="transmembrane region" description="Helical" evidence="6">
    <location>
        <begin position="270"/>
        <end position="288"/>
    </location>
</feature>
<feature type="region of interest" description="Disordered" evidence="5">
    <location>
        <begin position="401"/>
        <end position="459"/>
    </location>
</feature>
<feature type="transmembrane region" description="Helical" evidence="6">
    <location>
        <begin position="300"/>
        <end position="320"/>
    </location>
</feature>
<comment type="caution">
    <text evidence="7">The sequence shown here is derived from an EMBL/GenBank/DDBJ whole genome shotgun (WGS) entry which is preliminary data.</text>
</comment>
<dbReference type="GO" id="GO:0005768">
    <property type="term" value="C:endosome"/>
    <property type="evidence" value="ECO:0007669"/>
    <property type="project" value="TreeGrafter"/>
</dbReference>
<dbReference type="Pfam" id="PF04193">
    <property type="entry name" value="PQ-loop"/>
    <property type="match status" value="1"/>
</dbReference>
<name>S9TZS4_9TRYP</name>
<dbReference type="Proteomes" id="UP000015354">
    <property type="component" value="Unassembled WGS sequence"/>
</dbReference>
<dbReference type="SMART" id="SM00679">
    <property type="entry name" value="CTNS"/>
    <property type="match status" value="1"/>
</dbReference>
<accession>S9TZS4</accession>
<dbReference type="GO" id="GO:0016020">
    <property type="term" value="C:membrane"/>
    <property type="evidence" value="ECO:0007669"/>
    <property type="project" value="UniProtKB-SubCell"/>
</dbReference>
<dbReference type="InterPro" id="IPR006603">
    <property type="entry name" value="PQ-loop_rpt"/>
</dbReference>
<feature type="transmembrane region" description="Helical" evidence="6">
    <location>
        <begin position="227"/>
        <end position="250"/>
    </location>
</feature>
<dbReference type="GO" id="GO:0045332">
    <property type="term" value="P:phospholipid translocation"/>
    <property type="evidence" value="ECO:0007669"/>
    <property type="project" value="TreeGrafter"/>
</dbReference>
<evidence type="ECO:0000256" key="4">
    <source>
        <dbReference type="ARBA" id="ARBA00023136"/>
    </source>
</evidence>
<evidence type="ECO:0000256" key="6">
    <source>
        <dbReference type="SAM" id="Phobius"/>
    </source>
</evidence>
<evidence type="ECO:0000256" key="5">
    <source>
        <dbReference type="SAM" id="MobiDB-lite"/>
    </source>
</evidence>
<dbReference type="GO" id="GO:0042147">
    <property type="term" value="P:retrograde transport, endosome to Golgi"/>
    <property type="evidence" value="ECO:0007669"/>
    <property type="project" value="TreeGrafter"/>
</dbReference>